<keyword evidence="2" id="KW-0812">Transmembrane</keyword>
<comment type="caution">
    <text evidence="3">The sequence shown here is derived from an EMBL/GenBank/DDBJ whole genome shotgun (WGS) entry which is preliminary data.</text>
</comment>
<sequence>MMFFIPTLTSSSSSSPSSSPTSSPSPTPSGSPTSSPSPDGNTSLAALTIGISMIIFACILIYILFLNIRRCRHRRGRVMLEEDIEAEGVNRRHVGRFRRYMNSFMAAGAAEGAQDQSPDGSGSGSGSEEEGQQSAETETEGANGDGGEQEQEQGQEWESNDGSDDGGASDGTDLRYGNGRRYDHGHYHDSLWVLVNVNIHSPTDWRQRIAVLDEVERARMRERELSGEAHSPGDFWL</sequence>
<feature type="region of interest" description="Disordered" evidence="1">
    <location>
        <begin position="1"/>
        <end position="40"/>
    </location>
</feature>
<feature type="transmembrane region" description="Helical" evidence="2">
    <location>
        <begin position="44"/>
        <end position="65"/>
    </location>
</feature>
<evidence type="ECO:0000256" key="2">
    <source>
        <dbReference type="SAM" id="Phobius"/>
    </source>
</evidence>
<gene>
    <name evidence="3" type="ORF">SBOR_9019</name>
</gene>
<dbReference type="AlphaFoldDB" id="W9C7N8"/>
<name>W9C7N8_SCLBF</name>
<dbReference type="HOGENOM" id="CLU_1171217_0_0_1"/>
<evidence type="ECO:0000256" key="1">
    <source>
        <dbReference type="SAM" id="MobiDB-lite"/>
    </source>
</evidence>
<feature type="region of interest" description="Disordered" evidence="1">
    <location>
        <begin position="109"/>
        <end position="176"/>
    </location>
</feature>
<protein>
    <submittedName>
        <fullName evidence="3">Uncharacterized protein</fullName>
    </submittedName>
</protein>
<dbReference type="EMBL" id="AYSA01000601">
    <property type="protein sequence ID" value="ESZ90600.1"/>
    <property type="molecule type" value="Genomic_DNA"/>
</dbReference>
<keyword evidence="2" id="KW-1133">Transmembrane helix</keyword>
<evidence type="ECO:0000313" key="4">
    <source>
        <dbReference type="Proteomes" id="UP000019487"/>
    </source>
</evidence>
<feature type="compositionally biased region" description="Low complexity" evidence="1">
    <location>
        <begin position="1"/>
        <end position="22"/>
    </location>
</feature>
<accession>W9C7N8</accession>
<dbReference type="Proteomes" id="UP000019487">
    <property type="component" value="Unassembled WGS sequence"/>
</dbReference>
<evidence type="ECO:0000313" key="3">
    <source>
        <dbReference type="EMBL" id="ESZ90600.1"/>
    </source>
</evidence>
<proteinExistence type="predicted"/>
<feature type="compositionally biased region" description="Acidic residues" evidence="1">
    <location>
        <begin position="147"/>
        <end position="164"/>
    </location>
</feature>
<organism evidence="3 4">
    <name type="scientific">Sclerotinia borealis (strain F-4128)</name>
    <dbReference type="NCBI Taxonomy" id="1432307"/>
    <lineage>
        <taxon>Eukaryota</taxon>
        <taxon>Fungi</taxon>
        <taxon>Dikarya</taxon>
        <taxon>Ascomycota</taxon>
        <taxon>Pezizomycotina</taxon>
        <taxon>Leotiomycetes</taxon>
        <taxon>Helotiales</taxon>
        <taxon>Sclerotiniaceae</taxon>
        <taxon>Sclerotinia</taxon>
    </lineage>
</organism>
<keyword evidence="4" id="KW-1185">Reference proteome</keyword>
<keyword evidence="2" id="KW-0472">Membrane</keyword>
<reference evidence="3 4" key="1">
    <citation type="journal article" date="2014" name="Genome Announc.">
        <title>Draft genome sequence of Sclerotinia borealis, a psychrophilic plant pathogenic fungus.</title>
        <authorList>
            <person name="Mardanov A.V."/>
            <person name="Beletsky A.V."/>
            <person name="Kadnikov V.V."/>
            <person name="Ignatov A.N."/>
            <person name="Ravin N.V."/>
        </authorList>
    </citation>
    <scope>NUCLEOTIDE SEQUENCE [LARGE SCALE GENOMIC DNA]</scope>
    <source>
        <strain evidence="4">F-4157</strain>
    </source>
</reference>